<sequence length="414" mass="45779">MMSDNTFNGTGFASLLPAGYGWAESTDRTLPEVMHSIREHLGMDIAFIAELSDGKRIFREVDAKDDACPIRAGNSDPQEETYCQRIVDGRLPELIPNVSAVPEAASLPITGMLGIGSYMGVPIRLADGSVYGTFCCFSHEPDTTLNKRDLGMMRVFADIAARQIERDLGARRQQRESEDRIRSMLKSDELSIVYQPIVDLRQHRIAGFEALSRFAAVPARTPDLWFNEASQIGLGVPLEEKAIRAALLGFDRLPENVYVSINASPELILEDRLHHLLSGTPLERIVLEITEHVSIDRYQEIGEVTRKLRERGLRVAVDDAGAGYASFRHILKLSPDLIKLDISLTRNIDTDAPRRALASALIRFAKETGSKVIAEGVKTPAELGVLQDLGVDMAQGFLLGKPLPLMESLMTHLH</sequence>
<dbReference type="Gene3D" id="3.30.450.40">
    <property type="match status" value="1"/>
</dbReference>
<dbReference type="InterPro" id="IPR003018">
    <property type="entry name" value="GAF"/>
</dbReference>
<organism evidence="2 3">
    <name type="scientific">Noviherbaspirillum humi</name>
    <dbReference type="NCBI Taxonomy" id="1688639"/>
    <lineage>
        <taxon>Bacteria</taxon>
        <taxon>Pseudomonadati</taxon>
        <taxon>Pseudomonadota</taxon>
        <taxon>Betaproteobacteria</taxon>
        <taxon>Burkholderiales</taxon>
        <taxon>Oxalobacteraceae</taxon>
        <taxon>Noviherbaspirillum</taxon>
    </lineage>
</organism>
<dbReference type="CDD" id="cd01948">
    <property type="entry name" value="EAL"/>
    <property type="match status" value="1"/>
</dbReference>
<name>A0A239KPN1_9BURK</name>
<dbReference type="PANTHER" id="PTHR33121:SF70">
    <property type="entry name" value="SIGNALING PROTEIN YKOW"/>
    <property type="match status" value="1"/>
</dbReference>
<dbReference type="SUPFAM" id="SSF55781">
    <property type="entry name" value="GAF domain-like"/>
    <property type="match status" value="1"/>
</dbReference>
<dbReference type="GO" id="GO:0071111">
    <property type="term" value="F:cyclic-guanylate-specific phosphodiesterase activity"/>
    <property type="evidence" value="ECO:0007669"/>
    <property type="project" value="InterPro"/>
</dbReference>
<gene>
    <name evidence="2" type="ORF">SAMN06265795_1174</name>
</gene>
<dbReference type="PROSITE" id="PS50883">
    <property type="entry name" value="EAL"/>
    <property type="match status" value="1"/>
</dbReference>
<evidence type="ECO:0000259" key="1">
    <source>
        <dbReference type="PROSITE" id="PS50883"/>
    </source>
</evidence>
<dbReference type="SMART" id="SM00065">
    <property type="entry name" value="GAF"/>
    <property type="match status" value="1"/>
</dbReference>
<dbReference type="Gene3D" id="3.20.20.450">
    <property type="entry name" value="EAL domain"/>
    <property type="match status" value="1"/>
</dbReference>
<dbReference type="EMBL" id="FZOT01000017">
    <property type="protein sequence ID" value="SNT20337.1"/>
    <property type="molecule type" value="Genomic_DNA"/>
</dbReference>
<feature type="domain" description="EAL" evidence="1">
    <location>
        <begin position="174"/>
        <end position="414"/>
    </location>
</feature>
<dbReference type="PANTHER" id="PTHR33121">
    <property type="entry name" value="CYCLIC DI-GMP PHOSPHODIESTERASE PDEF"/>
    <property type="match status" value="1"/>
</dbReference>
<dbReference type="InterPro" id="IPR029016">
    <property type="entry name" value="GAF-like_dom_sf"/>
</dbReference>
<dbReference type="Pfam" id="PF00563">
    <property type="entry name" value="EAL"/>
    <property type="match status" value="1"/>
</dbReference>
<dbReference type="AlphaFoldDB" id="A0A239KPN1"/>
<evidence type="ECO:0000313" key="2">
    <source>
        <dbReference type="EMBL" id="SNT20337.1"/>
    </source>
</evidence>
<protein>
    <submittedName>
        <fullName evidence="2">EAL domain, c-di-GMP-specific phosphodiesterase class I (Or its enzymatically inactive variant)</fullName>
    </submittedName>
</protein>
<dbReference type="Proteomes" id="UP000198284">
    <property type="component" value="Unassembled WGS sequence"/>
</dbReference>
<dbReference type="InterPro" id="IPR001633">
    <property type="entry name" value="EAL_dom"/>
</dbReference>
<dbReference type="Pfam" id="PF01590">
    <property type="entry name" value="GAF"/>
    <property type="match status" value="1"/>
</dbReference>
<dbReference type="SUPFAM" id="SSF141868">
    <property type="entry name" value="EAL domain-like"/>
    <property type="match status" value="1"/>
</dbReference>
<dbReference type="SMART" id="SM00052">
    <property type="entry name" value="EAL"/>
    <property type="match status" value="1"/>
</dbReference>
<evidence type="ECO:0000313" key="3">
    <source>
        <dbReference type="Proteomes" id="UP000198284"/>
    </source>
</evidence>
<accession>A0A239KPN1</accession>
<proteinExistence type="predicted"/>
<dbReference type="InterPro" id="IPR050706">
    <property type="entry name" value="Cyclic-di-GMP_PDE-like"/>
</dbReference>
<keyword evidence="3" id="KW-1185">Reference proteome</keyword>
<reference evidence="2 3" key="1">
    <citation type="submission" date="2017-06" db="EMBL/GenBank/DDBJ databases">
        <authorList>
            <person name="Kim H.J."/>
            <person name="Triplett B.A."/>
        </authorList>
    </citation>
    <scope>NUCLEOTIDE SEQUENCE [LARGE SCALE GENOMIC DNA]</scope>
    <source>
        <strain evidence="2 3">U15</strain>
    </source>
</reference>
<dbReference type="InterPro" id="IPR035919">
    <property type="entry name" value="EAL_sf"/>
</dbReference>